<evidence type="ECO:0000313" key="19">
    <source>
        <dbReference type="EMBL" id="CAG8487610.1"/>
    </source>
</evidence>
<keyword evidence="11 17" id="KW-0472">Membrane</keyword>
<feature type="transmembrane region" description="Helical" evidence="17">
    <location>
        <begin position="836"/>
        <end position="859"/>
    </location>
</feature>
<evidence type="ECO:0000256" key="6">
    <source>
        <dbReference type="ARBA" id="ARBA00022692"/>
    </source>
</evidence>
<comment type="caution">
    <text evidence="19">The sequence shown here is derived from an EMBL/GenBank/DDBJ whole genome shotgun (WGS) entry which is preliminary data.</text>
</comment>
<feature type="region of interest" description="Disordered" evidence="16">
    <location>
        <begin position="1598"/>
        <end position="1635"/>
    </location>
</feature>
<comment type="similarity">
    <text evidence="14">Belongs to the calcium channel alpha-1 subunit (TC 1.A.1.11) family.</text>
</comment>
<feature type="transmembrane region" description="Helical" evidence="17">
    <location>
        <begin position="517"/>
        <end position="543"/>
    </location>
</feature>
<feature type="transmembrane region" description="Helical" evidence="17">
    <location>
        <begin position="241"/>
        <end position="264"/>
    </location>
</feature>
<feature type="transmembrane region" description="Helical" evidence="17">
    <location>
        <begin position="1150"/>
        <end position="1170"/>
    </location>
</feature>
<dbReference type="SUPFAM" id="SSF81324">
    <property type="entry name" value="Voltage-gated potassium channels"/>
    <property type="match status" value="4"/>
</dbReference>
<dbReference type="EMBL" id="CAJVPK010000278">
    <property type="protein sequence ID" value="CAG8487610.1"/>
    <property type="molecule type" value="Genomic_DNA"/>
</dbReference>
<evidence type="ECO:0000256" key="2">
    <source>
        <dbReference type="ARBA" id="ARBA00022448"/>
    </source>
</evidence>
<evidence type="ECO:0000256" key="3">
    <source>
        <dbReference type="ARBA" id="ARBA00022475"/>
    </source>
</evidence>
<protein>
    <recommendedName>
        <fullName evidence="15">Calcium-channel protein CCH1</fullName>
    </recommendedName>
</protein>
<evidence type="ECO:0000256" key="14">
    <source>
        <dbReference type="ARBA" id="ARBA00061395"/>
    </source>
</evidence>
<proteinExistence type="inferred from homology"/>
<evidence type="ECO:0000256" key="10">
    <source>
        <dbReference type="ARBA" id="ARBA00023065"/>
    </source>
</evidence>
<comment type="subcellular location">
    <subcellularLocation>
        <location evidence="1">Cell membrane</location>
        <topology evidence="1">Multi-pass membrane protein</topology>
    </subcellularLocation>
</comment>
<feature type="transmembrane region" description="Helical" evidence="17">
    <location>
        <begin position="593"/>
        <end position="612"/>
    </location>
</feature>
<feature type="transmembrane region" description="Helical" evidence="17">
    <location>
        <begin position="1304"/>
        <end position="1329"/>
    </location>
</feature>
<evidence type="ECO:0000256" key="11">
    <source>
        <dbReference type="ARBA" id="ARBA00023136"/>
    </source>
</evidence>
<feature type="transmembrane region" description="Helical" evidence="17">
    <location>
        <begin position="187"/>
        <end position="210"/>
    </location>
</feature>
<evidence type="ECO:0000313" key="20">
    <source>
        <dbReference type="Proteomes" id="UP000789706"/>
    </source>
</evidence>
<keyword evidence="4" id="KW-0109">Calcium transport</keyword>
<gene>
    <name evidence="19" type="ORF">DEBURN_LOCUS3998</name>
</gene>
<feature type="domain" description="Ion transport" evidence="18">
    <location>
        <begin position="108"/>
        <end position="393"/>
    </location>
</feature>
<feature type="transmembrane region" description="Helical" evidence="17">
    <location>
        <begin position="555"/>
        <end position="573"/>
    </location>
</feature>
<keyword evidence="5" id="KW-0107">Calcium channel</keyword>
<evidence type="ECO:0000256" key="8">
    <source>
        <dbReference type="ARBA" id="ARBA00022882"/>
    </source>
</evidence>
<dbReference type="Gene3D" id="1.10.287.70">
    <property type="match status" value="4"/>
</dbReference>
<keyword evidence="10" id="KW-0406">Ion transport</keyword>
<feature type="transmembrane region" description="Helical" evidence="17">
    <location>
        <begin position="1223"/>
        <end position="1243"/>
    </location>
</feature>
<feature type="transmembrane region" description="Helical" evidence="17">
    <location>
        <begin position="365"/>
        <end position="391"/>
    </location>
</feature>
<feature type="transmembrane region" description="Helical" evidence="17">
    <location>
        <begin position="1085"/>
        <end position="1105"/>
    </location>
</feature>
<evidence type="ECO:0000256" key="15">
    <source>
        <dbReference type="ARBA" id="ARBA00067459"/>
    </source>
</evidence>
<keyword evidence="2" id="KW-0813">Transport</keyword>
<dbReference type="InterPro" id="IPR027359">
    <property type="entry name" value="Volt_channel_dom_sf"/>
</dbReference>
<keyword evidence="7" id="KW-0106">Calcium</keyword>
<evidence type="ECO:0000256" key="16">
    <source>
        <dbReference type="SAM" id="MobiDB-lite"/>
    </source>
</evidence>
<feature type="transmembrane region" description="Helical" evidence="17">
    <location>
        <begin position="880"/>
        <end position="908"/>
    </location>
</feature>
<dbReference type="InterPro" id="IPR005821">
    <property type="entry name" value="Ion_trans_dom"/>
</dbReference>
<keyword evidence="3" id="KW-1003">Cell membrane</keyword>
<name>A0A9N8ZFZ8_9GLOM</name>
<keyword evidence="20" id="KW-1185">Reference proteome</keyword>
<feature type="transmembrane region" description="Helical" evidence="17">
    <location>
        <begin position="1111"/>
        <end position="1129"/>
    </location>
</feature>
<evidence type="ECO:0000256" key="13">
    <source>
        <dbReference type="ARBA" id="ARBA00023303"/>
    </source>
</evidence>
<sequence length="1696" mass="194171">MVSKRFKKTIISSTYNSQYQLNTNDDESLFIIIINNNKDEQEYMEMKSSPDLIADDYSISQKEPSMHSNSVHENYYYSSSDNPLSGKSLFVFGPNNPIRRSLYFILNNPWLETFILCLIITNIILLIVDSWTPPPDGVNPRRTTWGSSIIDYMLLSINNNQYVSRVIAQNLGFKSAFLRHSFNRLDLIAVTSYWIDLLLIFFGIQHFYLFKSLSTLRSLRLLAITSGGSTILQSLKKAAPLLINVASFIGFFFVLFSIIGVQAFKGSLGRRCVWINPNNGSNFTLEEQYCGGYKNDSITYPFDGSSLSYAKGYICPVGQICKEVGNPSNGLISFDNVGFSMILVFLIASTSNWSDLMYNIIDSEFMWSCIFFIIAIIVLNFWLLNLFVAVITSISTPILLEEEEGWSFQDDLFVMAYRTAYMSPEFASFLDHTELTFTIILAIEILLRICSYHPDYSRFLYSKKNTVDFFLVVITCVIQVPVVKNSPAYSWLTAFQIARVYRVVIAIPRLRNMLMRVLGSVAGIANLIFFILMVNLFAAIAGLQLLQGFIPNDGTNLITFADIFNSFIAFYQLFSGSDWTTVFRNVLEYYSKLGNTVTAIIAALFLMAYIAVSNSENFEIVEEEKHLKQIQAFKQKSVPSVDKDDVMYRWNFYRYFESKPKAISVDSIPSNLILPTQKNDEITLLERKSERPSLHYEETKGNVDTINEPITEQQHNETFIDDYQERQALKADFIAAHPDYDASLWLFSSRNRFRRFCQRLVPSSYGRRVQGLPPSQTLSFIFSAFIYVCIVANVILATIVVPSYQKQYFQENVIADGFLLTPNAVLLNVWNVLDLFVLTTLYANIIIGPTSRFGAPKIIRSFKSLRALRLINLNNKIKDTFYSILIAGAPRIFDALFLTLCLIIPFAIYGTNNFAGYLYSCNDDFDINNINDCVGEFETSPFNWNYLVPRIWANPYQYSFDSFKYSLLILFEGVSGEGWIDVMESAMQITGRDQSPKPNSSKWNALFFLVFNLIGSVFVITVFISVIMANFQKKSGAAYLTEEQKRWIDLKKLLKQIKPSKIPKDRPNNSFRAFCYDYACRKRGLLSNIMIGIYIMHILLLMTEFYKAPRWWELVRTIVFLLFIGIYILEITMKLSGLGWKVFKSNHWNLFDLVVIAGATITTVSNLAFTRTDLTFQSQTRTDLTIQSQTITDLIIQSQKIFLCLITFKLFQKRSLPSIFNLFAVWFIVFVIYSIIFMEIFGLTRYGPNGSDYVNFRYFNTAMLTLARMSTGEGWNLVMHDFTVKSPNCVQDENFLNNDCGSPAWAYFLFITWNVLSMYIFANMFIGLVGDNFSYCYQIAAEFSLVNPWGNSDINRTGYIKSEDFGKFFAKLEGAFEVRIYEEEFQIPNLIKNSLVLHSHPPDYNLSDCFFCKSKTNLLTVGNLDVRKLEQNLENISLSHVYRRKKIYDMVYHEALLSTEKDLLGNEKGISFTNMLLLLAYYKFASDDKCLEINEFVKRKLKLEKVKDSVHMDQVKSLLRTIYWQKKYKSLIEIKRAKERTTITSEKGFVPLIMVNNSPEAQSTLPTLKIDTLPTSSSPSLRINTSRIGHHISIQSLQSFQSNSPTTPTTQSPGSPNSPNSMFSEFRDSEYFNNSPRGSTGDFALSFGGGTSINFIDANSTDMDEMTAGQILNSLQSNHWHDALREISQDENRNDS</sequence>
<dbReference type="GO" id="GO:0005891">
    <property type="term" value="C:voltage-gated calcium channel complex"/>
    <property type="evidence" value="ECO:0007669"/>
    <property type="project" value="TreeGrafter"/>
</dbReference>
<dbReference type="FunFam" id="1.10.287.70:FF:000093">
    <property type="entry name" value="Calcium channel subunit Cch1"/>
    <property type="match status" value="1"/>
</dbReference>
<evidence type="ECO:0000256" key="12">
    <source>
        <dbReference type="ARBA" id="ARBA00023180"/>
    </source>
</evidence>
<evidence type="ECO:0000259" key="18">
    <source>
        <dbReference type="Pfam" id="PF00520"/>
    </source>
</evidence>
<dbReference type="GO" id="GO:0098703">
    <property type="term" value="P:calcium ion import across plasma membrane"/>
    <property type="evidence" value="ECO:0007669"/>
    <property type="project" value="TreeGrafter"/>
</dbReference>
<dbReference type="Pfam" id="PF00520">
    <property type="entry name" value="Ion_trans"/>
    <property type="match status" value="4"/>
</dbReference>
<reference evidence="19" key="1">
    <citation type="submission" date="2021-06" db="EMBL/GenBank/DDBJ databases">
        <authorList>
            <person name="Kallberg Y."/>
            <person name="Tangrot J."/>
            <person name="Rosling A."/>
        </authorList>
    </citation>
    <scope>NUCLEOTIDE SEQUENCE</scope>
    <source>
        <strain evidence="19">AZ414A</strain>
    </source>
</reference>
<dbReference type="Proteomes" id="UP000789706">
    <property type="component" value="Unassembled WGS sequence"/>
</dbReference>
<organism evidence="19 20">
    <name type="scientific">Diversispora eburnea</name>
    <dbReference type="NCBI Taxonomy" id="1213867"/>
    <lineage>
        <taxon>Eukaryota</taxon>
        <taxon>Fungi</taxon>
        <taxon>Fungi incertae sedis</taxon>
        <taxon>Mucoromycota</taxon>
        <taxon>Glomeromycotina</taxon>
        <taxon>Glomeromycetes</taxon>
        <taxon>Diversisporales</taxon>
        <taxon>Diversisporaceae</taxon>
        <taxon>Diversispora</taxon>
    </lineage>
</organism>
<feature type="transmembrane region" description="Helical" evidence="17">
    <location>
        <begin position="109"/>
        <end position="128"/>
    </location>
</feature>
<keyword evidence="9 17" id="KW-1133">Transmembrane helix</keyword>
<evidence type="ECO:0000256" key="1">
    <source>
        <dbReference type="ARBA" id="ARBA00004651"/>
    </source>
</evidence>
<evidence type="ECO:0000256" key="5">
    <source>
        <dbReference type="ARBA" id="ARBA00022673"/>
    </source>
</evidence>
<feature type="compositionally biased region" description="Low complexity" evidence="16">
    <location>
        <begin position="1598"/>
        <end position="1621"/>
    </location>
</feature>
<keyword evidence="6 17" id="KW-0812">Transmembrane</keyword>
<feature type="transmembrane region" description="Helical" evidence="17">
    <location>
        <begin position="337"/>
        <end position="353"/>
    </location>
</feature>
<feature type="domain" description="Ion transport" evidence="18">
    <location>
        <begin position="413"/>
        <end position="611"/>
    </location>
</feature>
<keyword evidence="8" id="KW-0851">Voltage-gated channel</keyword>
<dbReference type="Gene3D" id="1.20.120.350">
    <property type="entry name" value="Voltage-gated potassium channels. Chain C"/>
    <property type="match status" value="2"/>
</dbReference>
<dbReference type="PANTHER" id="PTHR45628:SF7">
    <property type="entry name" value="VOLTAGE-DEPENDENT CALCIUM CHANNEL TYPE A SUBUNIT ALPHA-1"/>
    <property type="match status" value="1"/>
</dbReference>
<evidence type="ECO:0000256" key="7">
    <source>
        <dbReference type="ARBA" id="ARBA00022837"/>
    </source>
</evidence>
<dbReference type="InterPro" id="IPR050599">
    <property type="entry name" value="VDCC_alpha-1_subunit"/>
</dbReference>
<feature type="transmembrane region" description="Helical" evidence="17">
    <location>
        <begin position="1005"/>
        <end position="1029"/>
    </location>
</feature>
<evidence type="ECO:0000256" key="4">
    <source>
        <dbReference type="ARBA" id="ARBA00022568"/>
    </source>
</evidence>
<accession>A0A9N8ZFZ8</accession>
<evidence type="ECO:0000256" key="9">
    <source>
        <dbReference type="ARBA" id="ARBA00022989"/>
    </source>
</evidence>
<evidence type="ECO:0000256" key="17">
    <source>
        <dbReference type="SAM" id="Phobius"/>
    </source>
</evidence>
<feature type="transmembrane region" description="Helical" evidence="17">
    <location>
        <begin position="465"/>
        <end position="482"/>
    </location>
</feature>
<feature type="domain" description="Ion transport" evidence="18">
    <location>
        <begin position="1088"/>
        <end position="1338"/>
    </location>
</feature>
<keyword evidence="12" id="KW-0325">Glycoprotein</keyword>
<feature type="domain" description="Ion transport" evidence="18">
    <location>
        <begin position="776"/>
        <end position="1034"/>
    </location>
</feature>
<dbReference type="GO" id="GO:0008331">
    <property type="term" value="F:high voltage-gated calcium channel activity"/>
    <property type="evidence" value="ECO:0007669"/>
    <property type="project" value="TreeGrafter"/>
</dbReference>
<keyword evidence="13" id="KW-0407">Ion channel</keyword>
<feature type="transmembrane region" description="Helical" evidence="17">
    <location>
        <begin position="778"/>
        <end position="801"/>
    </location>
</feature>
<dbReference type="PANTHER" id="PTHR45628">
    <property type="entry name" value="VOLTAGE-DEPENDENT CALCIUM CHANNEL TYPE A SUBUNIT ALPHA-1"/>
    <property type="match status" value="1"/>
</dbReference>
<feature type="transmembrane region" description="Helical" evidence="17">
    <location>
        <begin position="435"/>
        <end position="453"/>
    </location>
</feature>
<dbReference type="OrthoDB" id="416585at2759"/>